<gene>
    <name evidence="1" type="ORF">FA13DRAFT_1735301</name>
</gene>
<dbReference type="AlphaFoldDB" id="A0A4Y7T3N3"/>
<proteinExistence type="predicted"/>
<dbReference type="OrthoDB" id="3068893at2759"/>
<accession>A0A4Y7T3N3</accession>
<sequence>MRALRCQSDTLNSFVLNTHLAGMVLPTHSNGVPVKKLSPLSPKPPPPEFLLPKPPPPAFLPSAQPSLPPEFLAIQGLTSHCSDLDLDEKTTLRVTIFSCAQVCQQWRLAARDCRILWPNAVDFQWQLPEVIADLLPLSRPHPIDVGHRAAPFRIAKQRDVAVLNLLKVESRRIREWNVEFPLAHQLHSMSGWVFPSTDQPLVSVLRYAGEFMSSLWDLQALSLTLRKLSIRDVSTIQPIQDAAFFGALTELHISNVSTVSRPSQTEWLSILQNMPHVKLLALRNAARVDLNAPPLFDVWLPQLRLLSLQSDEWLAAFGQIKLLQHLQVPEICGRELGLPSTSIFKGRSRDVQRIMDHVGGMVAATTLTIADTPQIEIGVRPTTNGFQHPDLTLNWNGEQGSAPLIEYLDAHAASRPKFPPLNIMFNNAAIADVDHVFELTCDIFWMASYVRVHLEVEPSSHPSVRHVASALPSLLSRMPQIEVLKLDQGSSAVLKQLYLLVPSPTVAPTQKKPGIGGLFSRLNLPVLPNLNRIILDIGSNDASSTDMVLEGGIKDDDDGFVVQENYGFPIEVVRR</sequence>
<evidence type="ECO:0000313" key="2">
    <source>
        <dbReference type="Proteomes" id="UP000298030"/>
    </source>
</evidence>
<keyword evidence="2" id="KW-1185">Reference proteome</keyword>
<dbReference type="Proteomes" id="UP000298030">
    <property type="component" value="Unassembled WGS sequence"/>
</dbReference>
<comment type="caution">
    <text evidence="1">The sequence shown here is derived from an EMBL/GenBank/DDBJ whole genome shotgun (WGS) entry which is preliminary data.</text>
</comment>
<evidence type="ECO:0000313" key="1">
    <source>
        <dbReference type="EMBL" id="TEB28776.1"/>
    </source>
</evidence>
<evidence type="ECO:0008006" key="3">
    <source>
        <dbReference type="Google" id="ProtNLM"/>
    </source>
</evidence>
<name>A0A4Y7T3N3_COPMI</name>
<protein>
    <recommendedName>
        <fullName evidence="3">F-box domain-containing protein</fullName>
    </recommendedName>
</protein>
<organism evidence="1 2">
    <name type="scientific">Coprinellus micaceus</name>
    <name type="common">Glistening ink-cap mushroom</name>
    <name type="synonym">Coprinus micaceus</name>
    <dbReference type="NCBI Taxonomy" id="71717"/>
    <lineage>
        <taxon>Eukaryota</taxon>
        <taxon>Fungi</taxon>
        <taxon>Dikarya</taxon>
        <taxon>Basidiomycota</taxon>
        <taxon>Agaricomycotina</taxon>
        <taxon>Agaricomycetes</taxon>
        <taxon>Agaricomycetidae</taxon>
        <taxon>Agaricales</taxon>
        <taxon>Agaricineae</taxon>
        <taxon>Psathyrellaceae</taxon>
        <taxon>Coprinellus</taxon>
    </lineage>
</organism>
<dbReference type="EMBL" id="QPFP01000030">
    <property type="protein sequence ID" value="TEB28776.1"/>
    <property type="molecule type" value="Genomic_DNA"/>
</dbReference>
<reference evidence="1 2" key="1">
    <citation type="journal article" date="2019" name="Nat. Ecol. Evol.">
        <title>Megaphylogeny resolves global patterns of mushroom evolution.</title>
        <authorList>
            <person name="Varga T."/>
            <person name="Krizsan K."/>
            <person name="Foldi C."/>
            <person name="Dima B."/>
            <person name="Sanchez-Garcia M."/>
            <person name="Sanchez-Ramirez S."/>
            <person name="Szollosi G.J."/>
            <person name="Szarkandi J.G."/>
            <person name="Papp V."/>
            <person name="Albert L."/>
            <person name="Andreopoulos W."/>
            <person name="Angelini C."/>
            <person name="Antonin V."/>
            <person name="Barry K.W."/>
            <person name="Bougher N.L."/>
            <person name="Buchanan P."/>
            <person name="Buyck B."/>
            <person name="Bense V."/>
            <person name="Catcheside P."/>
            <person name="Chovatia M."/>
            <person name="Cooper J."/>
            <person name="Damon W."/>
            <person name="Desjardin D."/>
            <person name="Finy P."/>
            <person name="Geml J."/>
            <person name="Haridas S."/>
            <person name="Hughes K."/>
            <person name="Justo A."/>
            <person name="Karasinski D."/>
            <person name="Kautmanova I."/>
            <person name="Kiss B."/>
            <person name="Kocsube S."/>
            <person name="Kotiranta H."/>
            <person name="LaButti K.M."/>
            <person name="Lechner B.E."/>
            <person name="Liimatainen K."/>
            <person name="Lipzen A."/>
            <person name="Lukacs Z."/>
            <person name="Mihaltcheva S."/>
            <person name="Morgado L.N."/>
            <person name="Niskanen T."/>
            <person name="Noordeloos M.E."/>
            <person name="Ohm R.A."/>
            <person name="Ortiz-Santana B."/>
            <person name="Ovrebo C."/>
            <person name="Racz N."/>
            <person name="Riley R."/>
            <person name="Savchenko A."/>
            <person name="Shiryaev A."/>
            <person name="Soop K."/>
            <person name="Spirin V."/>
            <person name="Szebenyi C."/>
            <person name="Tomsovsky M."/>
            <person name="Tulloss R.E."/>
            <person name="Uehling J."/>
            <person name="Grigoriev I.V."/>
            <person name="Vagvolgyi C."/>
            <person name="Papp T."/>
            <person name="Martin F.M."/>
            <person name="Miettinen O."/>
            <person name="Hibbett D.S."/>
            <person name="Nagy L.G."/>
        </authorList>
    </citation>
    <scope>NUCLEOTIDE SEQUENCE [LARGE SCALE GENOMIC DNA]</scope>
    <source>
        <strain evidence="1 2">FP101781</strain>
    </source>
</reference>